<sequence>MVSSQGPSFNSAARTDIRHPGAQGTSFHHLMLECALIVVPFTRASSAGLAGKRAAACLRLEEPSSADPRQAEQRSEPEGPRSRVPRGFREALTHFIRPLRVIQHADARRDVQPIVVLLASSATLSDACLSARPTGLSGRSALCVVISRQVPTCLRNHALIADRPERQRACEVG</sequence>
<organism evidence="2 3">
    <name type="scientific">Halopseudomonas aestusnigri</name>
    <dbReference type="NCBI Taxonomy" id="857252"/>
    <lineage>
        <taxon>Bacteria</taxon>
        <taxon>Pseudomonadati</taxon>
        <taxon>Pseudomonadota</taxon>
        <taxon>Gammaproteobacteria</taxon>
        <taxon>Pseudomonadales</taxon>
        <taxon>Pseudomonadaceae</taxon>
        <taxon>Halopseudomonas</taxon>
    </lineage>
</organism>
<gene>
    <name evidence="2" type="ORF">SAMN05216586_11211</name>
</gene>
<protein>
    <submittedName>
        <fullName evidence="2">Uncharacterized protein</fullName>
    </submittedName>
</protein>
<proteinExistence type="predicted"/>
<keyword evidence="3" id="KW-1185">Reference proteome</keyword>
<feature type="region of interest" description="Disordered" evidence="1">
    <location>
        <begin position="61"/>
        <end position="85"/>
    </location>
</feature>
<dbReference type="EMBL" id="FNVE01000012">
    <property type="protein sequence ID" value="SEG62390.1"/>
    <property type="molecule type" value="Genomic_DNA"/>
</dbReference>
<dbReference type="AlphaFoldDB" id="A0AAQ1JR51"/>
<evidence type="ECO:0000313" key="3">
    <source>
        <dbReference type="Proteomes" id="UP000243518"/>
    </source>
</evidence>
<feature type="compositionally biased region" description="Basic and acidic residues" evidence="1">
    <location>
        <begin position="69"/>
        <end position="85"/>
    </location>
</feature>
<name>A0AAQ1JR51_9GAMM</name>
<dbReference type="Proteomes" id="UP000243518">
    <property type="component" value="Unassembled WGS sequence"/>
</dbReference>
<comment type="caution">
    <text evidence="2">The sequence shown here is derived from an EMBL/GenBank/DDBJ whole genome shotgun (WGS) entry which is preliminary data.</text>
</comment>
<reference evidence="2 3" key="1">
    <citation type="submission" date="2016-10" db="EMBL/GenBank/DDBJ databases">
        <authorList>
            <person name="Varghese N."/>
            <person name="Submissions S."/>
        </authorList>
    </citation>
    <scope>NUCLEOTIDE SEQUENCE [LARGE SCALE GENOMIC DNA]</scope>
    <source>
        <strain evidence="2 3">CECT 8317</strain>
    </source>
</reference>
<accession>A0AAQ1JR51</accession>
<evidence type="ECO:0000256" key="1">
    <source>
        <dbReference type="SAM" id="MobiDB-lite"/>
    </source>
</evidence>
<evidence type="ECO:0000313" key="2">
    <source>
        <dbReference type="EMBL" id="SEG62390.1"/>
    </source>
</evidence>